<accession>A0A0S6VWY0</accession>
<evidence type="ECO:0000313" key="4">
    <source>
        <dbReference type="Proteomes" id="UP000030700"/>
    </source>
</evidence>
<organism evidence="3">
    <name type="scientific">Candidatus Moduliflexus flocculans</name>
    <dbReference type="NCBI Taxonomy" id="1499966"/>
    <lineage>
        <taxon>Bacteria</taxon>
        <taxon>Candidatus Moduliflexota</taxon>
        <taxon>Candidatus Moduliflexia</taxon>
        <taxon>Candidatus Moduliflexales</taxon>
        <taxon>Candidatus Moduliflexaceae</taxon>
    </lineage>
</organism>
<gene>
    <name evidence="3" type="ORF">U14_01178</name>
</gene>
<sequence>MNGLQSSLQIFPSSTILETKEFYEQIGFRAVSYLESNQPHICLYKDSIEIVLTKSRLEKIRPNREVHGYGYDAYFISTNQLDFYNEIKNKNITIVKEFNLTDYSNREFIFEDNEGRWIAIGCKEGSKEVLHLQLSHIAFYCDDIDGMEKFYSDLLDLKRVRVFNQGKNDEFFILGRDNFRIELFKKKRMLQSDHASFKHYAIEIQSIDNLITLLHQKHISIDNMIDYSNEDHVFKICFIKDPEGNVIEFMEGYYDQ</sequence>
<feature type="domain" description="VOC" evidence="2">
    <location>
        <begin position="133"/>
        <end position="252"/>
    </location>
</feature>
<keyword evidence="1" id="KW-0479">Metal-binding</keyword>
<keyword evidence="3" id="KW-0223">Dioxygenase</keyword>
<keyword evidence="3" id="KW-0560">Oxidoreductase</keyword>
<dbReference type="InterPro" id="IPR029068">
    <property type="entry name" value="Glyas_Bleomycin-R_OHBP_Dase"/>
</dbReference>
<protein>
    <submittedName>
        <fullName evidence="3">Glyoxalase/bleomycin resistance protein/dioxygenase</fullName>
    </submittedName>
</protein>
<keyword evidence="4" id="KW-1185">Reference proteome</keyword>
<dbReference type="InterPro" id="IPR051332">
    <property type="entry name" value="Fosfomycin_Res_Enzymes"/>
</dbReference>
<proteinExistence type="predicted"/>
<dbReference type="EMBL" id="DF820455">
    <property type="protein sequence ID" value="GAK49953.1"/>
    <property type="molecule type" value="Genomic_DNA"/>
</dbReference>
<dbReference type="CDD" id="cd06587">
    <property type="entry name" value="VOC"/>
    <property type="match status" value="1"/>
</dbReference>
<dbReference type="GO" id="GO:0051213">
    <property type="term" value="F:dioxygenase activity"/>
    <property type="evidence" value="ECO:0007669"/>
    <property type="project" value="UniProtKB-KW"/>
</dbReference>
<evidence type="ECO:0000313" key="3">
    <source>
        <dbReference type="EMBL" id="GAK49953.1"/>
    </source>
</evidence>
<evidence type="ECO:0000259" key="2">
    <source>
        <dbReference type="PROSITE" id="PS51819"/>
    </source>
</evidence>
<dbReference type="STRING" id="1499966.U14_01178"/>
<dbReference type="InterPro" id="IPR037523">
    <property type="entry name" value="VOC_core"/>
</dbReference>
<dbReference type="AlphaFoldDB" id="A0A0S6VWY0"/>
<dbReference type="HOGENOM" id="CLU_1084440_0_0_0"/>
<dbReference type="Gene3D" id="3.10.180.10">
    <property type="entry name" value="2,3-Dihydroxybiphenyl 1,2-Dioxygenase, domain 1"/>
    <property type="match status" value="2"/>
</dbReference>
<dbReference type="PANTHER" id="PTHR36113">
    <property type="entry name" value="LYASE, PUTATIVE-RELATED-RELATED"/>
    <property type="match status" value="1"/>
</dbReference>
<dbReference type="Proteomes" id="UP000030700">
    <property type="component" value="Unassembled WGS sequence"/>
</dbReference>
<dbReference type="InterPro" id="IPR004360">
    <property type="entry name" value="Glyas_Fos-R_dOase_dom"/>
</dbReference>
<name>A0A0S6VWY0_9BACT</name>
<dbReference type="GO" id="GO:0046872">
    <property type="term" value="F:metal ion binding"/>
    <property type="evidence" value="ECO:0007669"/>
    <property type="project" value="UniProtKB-KW"/>
</dbReference>
<dbReference type="SUPFAM" id="SSF54593">
    <property type="entry name" value="Glyoxalase/Bleomycin resistance protein/Dihydroxybiphenyl dioxygenase"/>
    <property type="match status" value="2"/>
</dbReference>
<dbReference type="Pfam" id="PF00903">
    <property type="entry name" value="Glyoxalase"/>
    <property type="match status" value="1"/>
</dbReference>
<reference evidence="3" key="1">
    <citation type="journal article" date="2015" name="PeerJ">
        <title>First genomic representation of candidate bacterial phylum KSB3 points to enhanced environmental sensing as a trigger of wastewater bulking.</title>
        <authorList>
            <person name="Sekiguchi Y."/>
            <person name="Ohashi A."/>
            <person name="Parks D.H."/>
            <person name="Yamauchi T."/>
            <person name="Tyson G.W."/>
            <person name="Hugenholtz P."/>
        </authorList>
    </citation>
    <scope>NUCLEOTIDE SEQUENCE [LARGE SCALE GENOMIC DNA]</scope>
</reference>
<dbReference type="PROSITE" id="PS51819">
    <property type="entry name" value="VOC"/>
    <property type="match status" value="1"/>
</dbReference>
<dbReference type="PANTHER" id="PTHR36113:SF6">
    <property type="entry name" value="FOSFOMYCIN RESISTANCE PROTEIN FOSX"/>
    <property type="match status" value="1"/>
</dbReference>
<evidence type="ECO:0000256" key="1">
    <source>
        <dbReference type="ARBA" id="ARBA00022723"/>
    </source>
</evidence>